<evidence type="ECO:0000256" key="13">
    <source>
        <dbReference type="ARBA" id="ARBA00064334"/>
    </source>
</evidence>
<dbReference type="InterPro" id="IPR000092">
    <property type="entry name" value="Polyprenyl_synt"/>
</dbReference>
<evidence type="ECO:0000313" key="21">
    <source>
        <dbReference type="EMBL" id="CAH1118968.1"/>
    </source>
</evidence>
<keyword evidence="7" id="KW-0443">Lipid metabolism</keyword>
<dbReference type="GO" id="GO:0042811">
    <property type="term" value="P:pheromone biosynthetic process"/>
    <property type="evidence" value="ECO:0007669"/>
    <property type="project" value="UniProtKB-ARBA"/>
</dbReference>
<comment type="catalytic activity">
    <reaction evidence="11">
        <text>7 isopentenyl diphosphate + (2E,6E)-farnesyl diphosphate = all-trans-decaprenyl diphosphate + 7 diphosphate</text>
        <dbReference type="Rhea" id="RHEA:27802"/>
        <dbReference type="ChEBI" id="CHEBI:33019"/>
        <dbReference type="ChEBI" id="CHEBI:60721"/>
        <dbReference type="ChEBI" id="CHEBI:128769"/>
        <dbReference type="ChEBI" id="CHEBI:175763"/>
        <dbReference type="EC" id="2.5.1.91"/>
    </reaction>
    <physiologicalReaction direction="left-to-right" evidence="11">
        <dbReference type="Rhea" id="RHEA:27803"/>
    </physiologicalReaction>
</comment>
<dbReference type="InterPro" id="IPR033749">
    <property type="entry name" value="Polyprenyl_synt_CS"/>
</dbReference>
<dbReference type="GO" id="GO:0032478">
    <property type="term" value="C:heterotetrameric polyprenyl diphosphate synthase complex"/>
    <property type="evidence" value="ECO:0007669"/>
    <property type="project" value="UniProtKB-ARBA"/>
</dbReference>
<accession>A0A9P0DIR6</accession>
<evidence type="ECO:0000256" key="6">
    <source>
        <dbReference type="ARBA" id="ARBA00022842"/>
    </source>
</evidence>
<dbReference type="PROSITE" id="PS00723">
    <property type="entry name" value="POLYPRENYL_SYNTHASE_1"/>
    <property type="match status" value="1"/>
</dbReference>
<comment type="subcellular location">
    <subcellularLocation>
        <location evidence="2">Mitochondrion</location>
    </subcellularLocation>
</comment>
<comment type="cofactor">
    <cofactor evidence="1">
        <name>Mg(2+)</name>
        <dbReference type="ChEBI" id="CHEBI:18420"/>
    </cofactor>
</comment>
<evidence type="ECO:0000256" key="12">
    <source>
        <dbReference type="ARBA" id="ARBA00057934"/>
    </source>
</evidence>
<comment type="function">
    <text evidence="12">Heterotetrameric enzyme that catalyzes the condensation of farnesyl diphosphate (FPP), which acts as a primer, and isopentenyl diphosphate (IPP) to produce prenyl diphosphates of varying chain lengths and participates in the determination of the side chain of ubiquinone. Supplies nona and decaprenyl diphosphate, the precursors for the side chain of the isoprenoid quinones ubiquinone-9 (Q9)and ubiquinone-10 (Q10) respectively. The enzyme adds isopentenyl diphosphate molecules sequentially to farnesyl diphosphate with trans stereochemistry.</text>
</comment>
<dbReference type="SFLD" id="SFLDS00005">
    <property type="entry name" value="Isoprenoid_Synthase_Type_I"/>
    <property type="match status" value="1"/>
</dbReference>
<reference evidence="21" key="1">
    <citation type="submission" date="2022-01" db="EMBL/GenBank/DDBJ databases">
        <authorList>
            <person name="King R."/>
        </authorList>
    </citation>
    <scope>NUCLEOTIDE SEQUENCE</scope>
</reference>
<dbReference type="GO" id="GO:0008299">
    <property type="term" value="P:isoprenoid biosynthetic process"/>
    <property type="evidence" value="ECO:0007669"/>
    <property type="project" value="UniProtKB-KW"/>
</dbReference>
<dbReference type="AlphaFoldDB" id="A0A9P0DIR6"/>
<comment type="subunit">
    <text evidence="13">Heterotetramer composed of 2 PDSS1/DPS1 and 2 PDSS2/DLP1 subunits.</text>
</comment>
<evidence type="ECO:0000256" key="15">
    <source>
        <dbReference type="ARBA" id="ARBA00073240"/>
    </source>
</evidence>
<comment type="similarity">
    <text evidence="3 20">Belongs to the FPP/GGPP synthase family.</text>
</comment>
<protein>
    <recommendedName>
        <fullName evidence="15">All trans-polyprenyl-diphosphate synthase PDSS1</fullName>
        <ecNumber evidence="14">2.5.1.91</ecNumber>
    </recommendedName>
    <alternativeName>
        <fullName evidence="18">All-trans-decaprenyl-diphosphate synthase subunit 1</fullName>
    </alternativeName>
    <alternativeName>
        <fullName evidence="16">Decaprenyl-diphosphate synthase subunit 1</fullName>
    </alternativeName>
    <alternativeName>
        <fullName evidence="17">Solanesyl-diphosphate synthase subunit 1</fullName>
    </alternativeName>
    <alternativeName>
        <fullName evidence="19">Trans-prenyltransferase 1</fullName>
    </alternativeName>
</protein>
<evidence type="ECO:0000256" key="3">
    <source>
        <dbReference type="ARBA" id="ARBA00006706"/>
    </source>
</evidence>
<dbReference type="CDD" id="cd00685">
    <property type="entry name" value="Trans_IPPS_HT"/>
    <property type="match status" value="1"/>
</dbReference>
<evidence type="ECO:0000256" key="4">
    <source>
        <dbReference type="ARBA" id="ARBA00022679"/>
    </source>
</evidence>
<dbReference type="EMBL" id="OU896718">
    <property type="protein sequence ID" value="CAH1118968.1"/>
    <property type="molecule type" value="Genomic_DNA"/>
</dbReference>
<evidence type="ECO:0000256" key="20">
    <source>
        <dbReference type="RuleBase" id="RU004466"/>
    </source>
</evidence>
<evidence type="ECO:0000256" key="14">
    <source>
        <dbReference type="ARBA" id="ARBA00066510"/>
    </source>
</evidence>
<dbReference type="PROSITE" id="PS00444">
    <property type="entry name" value="POLYPRENYL_SYNTHASE_2"/>
    <property type="match status" value="1"/>
</dbReference>
<evidence type="ECO:0000256" key="7">
    <source>
        <dbReference type="ARBA" id="ARBA00023098"/>
    </source>
</evidence>
<dbReference type="SUPFAM" id="SSF48576">
    <property type="entry name" value="Terpenoid synthases"/>
    <property type="match status" value="1"/>
</dbReference>
<evidence type="ECO:0000256" key="19">
    <source>
        <dbReference type="ARBA" id="ARBA00084036"/>
    </source>
</evidence>
<evidence type="ECO:0000313" key="22">
    <source>
        <dbReference type="Proteomes" id="UP001153737"/>
    </source>
</evidence>
<keyword evidence="22" id="KW-1185">Reference proteome</keyword>
<keyword evidence="4 20" id="KW-0808">Transferase</keyword>
<dbReference type="GO" id="GO:0097269">
    <property type="term" value="F:all-trans-decaprenyl-diphosphate synthase activity"/>
    <property type="evidence" value="ECO:0007669"/>
    <property type="project" value="UniProtKB-EC"/>
</dbReference>
<dbReference type="FunFam" id="1.10.600.10:FF:000011">
    <property type="entry name" value="Decaprenyl diphosphate synthase subunit 1"/>
    <property type="match status" value="1"/>
</dbReference>
<keyword evidence="6" id="KW-0460">Magnesium</keyword>
<evidence type="ECO:0000256" key="11">
    <source>
        <dbReference type="ARBA" id="ARBA00051100"/>
    </source>
</evidence>
<dbReference type="Proteomes" id="UP001153737">
    <property type="component" value="Chromosome 12"/>
</dbReference>
<dbReference type="GO" id="GO:0046872">
    <property type="term" value="F:metal ion binding"/>
    <property type="evidence" value="ECO:0007669"/>
    <property type="project" value="UniProtKB-KW"/>
</dbReference>
<organism evidence="21 22">
    <name type="scientific">Phaedon cochleariae</name>
    <name type="common">Mustard beetle</name>
    <dbReference type="NCBI Taxonomy" id="80249"/>
    <lineage>
        <taxon>Eukaryota</taxon>
        <taxon>Metazoa</taxon>
        <taxon>Ecdysozoa</taxon>
        <taxon>Arthropoda</taxon>
        <taxon>Hexapoda</taxon>
        <taxon>Insecta</taxon>
        <taxon>Pterygota</taxon>
        <taxon>Neoptera</taxon>
        <taxon>Endopterygota</taxon>
        <taxon>Coleoptera</taxon>
        <taxon>Polyphaga</taxon>
        <taxon>Cucujiformia</taxon>
        <taxon>Chrysomeloidea</taxon>
        <taxon>Chrysomelidae</taxon>
        <taxon>Chrysomelinae</taxon>
        <taxon>Chrysomelini</taxon>
        <taxon>Phaedon</taxon>
    </lineage>
</organism>
<keyword evidence="5" id="KW-0479">Metal-binding</keyword>
<dbReference type="PANTHER" id="PTHR12001">
    <property type="entry name" value="GERANYLGERANYL PYROPHOSPHATE SYNTHASE"/>
    <property type="match status" value="1"/>
</dbReference>
<name>A0A9P0DIR6_PHACE</name>
<evidence type="ECO:0000256" key="2">
    <source>
        <dbReference type="ARBA" id="ARBA00004173"/>
    </source>
</evidence>
<evidence type="ECO:0000256" key="8">
    <source>
        <dbReference type="ARBA" id="ARBA00023128"/>
    </source>
</evidence>
<dbReference type="InterPro" id="IPR008949">
    <property type="entry name" value="Isoprenoid_synthase_dom_sf"/>
</dbReference>
<comment type="catalytic activity">
    <reaction evidence="10">
        <text>6 isopentenyl diphosphate + (2E,6E)-farnesyl diphosphate = all-trans-nonaprenyl diphosphate + 6 diphosphate</text>
        <dbReference type="Rhea" id="RHEA:55364"/>
        <dbReference type="ChEBI" id="CHEBI:33019"/>
        <dbReference type="ChEBI" id="CHEBI:58391"/>
        <dbReference type="ChEBI" id="CHEBI:128769"/>
        <dbReference type="ChEBI" id="CHEBI:175763"/>
    </reaction>
    <physiologicalReaction direction="left-to-right" evidence="10">
        <dbReference type="Rhea" id="RHEA:55365"/>
    </physiologicalReaction>
</comment>
<evidence type="ECO:0000256" key="5">
    <source>
        <dbReference type="ARBA" id="ARBA00022723"/>
    </source>
</evidence>
<reference evidence="21" key="2">
    <citation type="submission" date="2022-10" db="EMBL/GenBank/DDBJ databases">
        <authorList>
            <consortium name="ENA_rothamsted_submissions"/>
            <consortium name="culmorum"/>
            <person name="King R."/>
        </authorList>
    </citation>
    <scope>NUCLEOTIDE SEQUENCE</scope>
</reference>
<evidence type="ECO:0000256" key="10">
    <source>
        <dbReference type="ARBA" id="ARBA00050825"/>
    </source>
</evidence>
<dbReference type="OrthoDB" id="9927103at2759"/>
<evidence type="ECO:0000256" key="17">
    <source>
        <dbReference type="ARBA" id="ARBA00083184"/>
    </source>
</evidence>
<keyword evidence="9" id="KW-0414">Isoprene biosynthesis</keyword>
<dbReference type="EC" id="2.5.1.91" evidence="14"/>
<dbReference type="PANTHER" id="PTHR12001:SF69">
    <property type="entry name" value="ALL TRANS-POLYPRENYL-DIPHOSPHATE SYNTHASE PDSS1"/>
    <property type="match status" value="1"/>
</dbReference>
<dbReference type="GO" id="GO:0006744">
    <property type="term" value="P:ubiquinone biosynthetic process"/>
    <property type="evidence" value="ECO:0007669"/>
    <property type="project" value="TreeGrafter"/>
</dbReference>
<dbReference type="Gene3D" id="1.10.600.10">
    <property type="entry name" value="Farnesyl Diphosphate Synthase"/>
    <property type="match status" value="1"/>
</dbReference>
<keyword evidence="8" id="KW-0496">Mitochondrion</keyword>
<evidence type="ECO:0000256" key="18">
    <source>
        <dbReference type="ARBA" id="ARBA00083689"/>
    </source>
</evidence>
<sequence>MRSSRSFATMRTQQPGSMPEYQIDPYVILEDDLKDVYDYIRSALRRNTFQDNLYEIATYYFDGHGKAIRPMIAILTARAINYHMYKRESDLLPSQREVAMIAEMIHTASLVHDDVIDQSDFRRGKPSVNVKWNHKKVTMAGDFILAVASMMIARLRNNEVTSVLSQVVTDLVQGEFMQLGSKETENERFAHYLTKTYRKTASLIANSVKSAAILAEADEKVTEIAFQYGRNLGLAFQLVDDLLDFVSSAEAMGKPTAADLKLGLATAPVLFACEKFPELNPMIMRRFQEPGDVEKAFELVHKSRGLDQTQFLARQHCQEAVRLANLLADSPYQKGLIVAADFVLNRMK</sequence>
<evidence type="ECO:0000256" key="9">
    <source>
        <dbReference type="ARBA" id="ARBA00023229"/>
    </source>
</evidence>
<dbReference type="Pfam" id="PF00348">
    <property type="entry name" value="polyprenyl_synt"/>
    <property type="match status" value="1"/>
</dbReference>
<proteinExistence type="inferred from homology"/>
<evidence type="ECO:0000256" key="1">
    <source>
        <dbReference type="ARBA" id="ARBA00001946"/>
    </source>
</evidence>
<evidence type="ECO:0000256" key="16">
    <source>
        <dbReference type="ARBA" id="ARBA00080324"/>
    </source>
</evidence>
<gene>
    <name evidence="21" type="ORF">PHAECO_LOCUS2966</name>
</gene>